<proteinExistence type="predicted"/>
<evidence type="ECO:0000313" key="1">
    <source>
        <dbReference type="EMBL" id="UPL02774.1"/>
    </source>
</evidence>
<gene>
    <name evidence="1" type="ORF">LCI18_013708</name>
</gene>
<dbReference type="Proteomes" id="UP000830768">
    <property type="component" value="Chromosome 12"/>
</dbReference>
<keyword evidence="2" id="KW-1185">Reference proteome</keyword>
<name>A0ACD3ZN63_FUSSC</name>
<organism evidence="1 2">
    <name type="scientific">Fusarium solani subsp. cucurbitae</name>
    <name type="common">Neocosmosporum cucurbitae</name>
    <dbReference type="NCBI Taxonomy" id="2747967"/>
    <lineage>
        <taxon>Eukaryota</taxon>
        <taxon>Fungi</taxon>
        <taxon>Dikarya</taxon>
        <taxon>Ascomycota</taxon>
        <taxon>Pezizomycotina</taxon>
        <taxon>Sordariomycetes</taxon>
        <taxon>Hypocreomycetidae</taxon>
        <taxon>Hypocreales</taxon>
        <taxon>Nectriaceae</taxon>
        <taxon>Fusarium</taxon>
        <taxon>Fusarium solani species complex</taxon>
    </lineage>
</organism>
<protein>
    <submittedName>
        <fullName evidence="1">Uncharacterized protein</fullName>
    </submittedName>
</protein>
<sequence length="598" mass="67864">MSHTIAGFEVPFIPTDRDFKSWWVEYNPSTQILPEGWRREEGRPALREALIWDKDVPIPLRDGTVLRGDVFRPASQKDRQLPAILAWGPYGKTGTGDNLTTNFPYLGVGKESLSGIEKFEAPDPAEWCPRGYAIVQPDARGAYHSEGDLFIFGTQDARDGYDVIEWIAEQPWSNKAVGMSGNSWLAATQWLIAAEKPPHLKAIAPWEGIGDLYRESLCAGGIPNPAFWAFLMQLMNGFNLREDVATMLEKYPLWNAYWEDKKPRLTDIDIPMYVVASYSTQLHTEGSLRGWKYSNSTDKWLRIHSTHEWYDIYQSRSNDELQRFFDHYLVGKDNGWEQTPKIRISLNRYNAPPISERPEDSYPPTRVQFQNFLLNAKDGSLSPAPSASVSKDVATVSYQSDTWEDDGAHFTYTFDKYTELIGGSKVTLYMSTNDLDDLDVYVILRKLDRHGKPLLNYNIPRNDWPLGVTEDDIPDFNTYKYIGSSGRLRASKRATGVEPGLTKEQLDSKTPDELWFPHDKSEKIPPGTVVKLEIPTRPSGVVFNAGESIRLEVKGHEPVFAENGPLHHLQKNQKNQNKGRHIVHTGGEYQSSLLLPLA</sequence>
<evidence type="ECO:0000313" key="2">
    <source>
        <dbReference type="Proteomes" id="UP000830768"/>
    </source>
</evidence>
<dbReference type="EMBL" id="CP090040">
    <property type="protein sequence ID" value="UPL02774.1"/>
    <property type="molecule type" value="Genomic_DNA"/>
</dbReference>
<reference evidence="1" key="1">
    <citation type="submission" date="2021-11" db="EMBL/GenBank/DDBJ databases">
        <title>Fusarium solani-melongenae Genome sequencing and assembly.</title>
        <authorList>
            <person name="Xie S."/>
            <person name="Huang L."/>
            <person name="Zhang X."/>
        </authorList>
    </citation>
    <scope>NUCLEOTIDE SEQUENCE</scope>
    <source>
        <strain evidence="1">CRI 24-3</strain>
    </source>
</reference>
<accession>A0ACD3ZN63</accession>